<dbReference type="Gene3D" id="2.60.40.10">
    <property type="entry name" value="Immunoglobulins"/>
    <property type="match status" value="1"/>
</dbReference>
<dbReference type="FunFam" id="1.10.510.10:FF:000870">
    <property type="entry name" value="OSJNBa0016N04.16-like protein"/>
    <property type="match status" value="1"/>
</dbReference>
<evidence type="ECO:0000256" key="3">
    <source>
        <dbReference type="ARBA" id="ARBA00022777"/>
    </source>
</evidence>
<keyword evidence="4 5" id="KW-0067">ATP-binding</keyword>
<evidence type="ECO:0000259" key="8">
    <source>
        <dbReference type="PROSITE" id="PS50202"/>
    </source>
</evidence>
<feature type="domain" description="Protein kinase" evidence="7">
    <location>
        <begin position="31"/>
        <end position="303"/>
    </location>
</feature>
<dbReference type="PROSITE" id="PS50011">
    <property type="entry name" value="PROTEIN_KINASE_DOM"/>
    <property type="match status" value="1"/>
</dbReference>
<dbReference type="Pfam" id="PF23197">
    <property type="entry name" value="IG_AIR9"/>
    <property type="match status" value="1"/>
</dbReference>
<evidence type="ECO:0000256" key="5">
    <source>
        <dbReference type="PROSITE-ProRule" id="PRU10141"/>
    </source>
</evidence>
<dbReference type="InterPro" id="IPR008271">
    <property type="entry name" value="Ser/Thr_kinase_AS"/>
</dbReference>
<feature type="compositionally biased region" description="Basic and acidic residues" evidence="6">
    <location>
        <begin position="500"/>
        <end position="526"/>
    </location>
</feature>
<dbReference type="PROSITE" id="PS00107">
    <property type="entry name" value="PROTEIN_KINASE_ATP"/>
    <property type="match status" value="1"/>
</dbReference>
<dbReference type="Proteomes" id="UP001231189">
    <property type="component" value="Unassembled WGS sequence"/>
</dbReference>
<dbReference type="GO" id="GO:0004672">
    <property type="term" value="F:protein kinase activity"/>
    <property type="evidence" value="ECO:0007669"/>
    <property type="project" value="InterPro"/>
</dbReference>
<dbReference type="Gene3D" id="3.30.200.20">
    <property type="entry name" value="Phosphorylase Kinase, domain 1"/>
    <property type="match status" value="1"/>
</dbReference>
<evidence type="ECO:0000259" key="7">
    <source>
        <dbReference type="PROSITE" id="PS50011"/>
    </source>
</evidence>
<evidence type="ECO:0000256" key="1">
    <source>
        <dbReference type="ARBA" id="ARBA00022679"/>
    </source>
</evidence>
<comment type="caution">
    <text evidence="9">The sequence shown here is derived from an EMBL/GenBank/DDBJ whole genome shotgun (WGS) entry which is preliminary data.</text>
</comment>
<dbReference type="InterPro" id="IPR055474">
    <property type="entry name" value="DUF7046"/>
</dbReference>
<dbReference type="InterPro" id="IPR000535">
    <property type="entry name" value="MSP_dom"/>
</dbReference>
<dbReference type="PANTHER" id="PTHR31149:SF18">
    <property type="entry name" value="OS01G0108000 PROTEIN"/>
    <property type="match status" value="1"/>
</dbReference>
<organism evidence="9 10">
    <name type="scientific">Lolium multiflorum</name>
    <name type="common">Italian ryegrass</name>
    <name type="synonym">Lolium perenne subsp. multiflorum</name>
    <dbReference type="NCBI Taxonomy" id="4521"/>
    <lineage>
        <taxon>Eukaryota</taxon>
        <taxon>Viridiplantae</taxon>
        <taxon>Streptophyta</taxon>
        <taxon>Embryophyta</taxon>
        <taxon>Tracheophyta</taxon>
        <taxon>Spermatophyta</taxon>
        <taxon>Magnoliopsida</taxon>
        <taxon>Liliopsida</taxon>
        <taxon>Poales</taxon>
        <taxon>Poaceae</taxon>
        <taxon>BOP clade</taxon>
        <taxon>Pooideae</taxon>
        <taxon>Poodae</taxon>
        <taxon>Poeae</taxon>
        <taxon>Poeae Chloroplast Group 2 (Poeae type)</taxon>
        <taxon>Loliodinae</taxon>
        <taxon>Loliinae</taxon>
        <taxon>Lolium</taxon>
    </lineage>
</organism>
<dbReference type="InterPro" id="IPR008962">
    <property type="entry name" value="PapD-like_sf"/>
</dbReference>
<dbReference type="PROSITE" id="PS00108">
    <property type="entry name" value="PROTEIN_KINASE_ST"/>
    <property type="match status" value="1"/>
</dbReference>
<dbReference type="Pfam" id="PF23080">
    <property type="entry name" value="DUF7046"/>
    <property type="match status" value="2"/>
</dbReference>
<dbReference type="Pfam" id="PF00635">
    <property type="entry name" value="Motile_Sperm"/>
    <property type="match status" value="1"/>
</dbReference>
<dbReference type="InterPro" id="IPR013783">
    <property type="entry name" value="Ig-like_fold"/>
</dbReference>
<keyword evidence="10" id="KW-1185">Reference proteome</keyword>
<dbReference type="InterPro" id="IPR017441">
    <property type="entry name" value="Protein_kinase_ATP_BS"/>
</dbReference>
<keyword evidence="2 5" id="KW-0547">Nucleotide-binding</keyword>
<feature type="domain" description="MSP" evidence="8">
    <location>
        <begin position="331"/>
        <end position="449"/>
    </location>
</feature>
<dbReference type="GO" id="GO:0005886">
    <property type="term" value="C:plasma membrane"/>
    <property type="evidence" value="ECO:0007669"/>
    <property type="project" value="TreeGrafter"/>
</dbReference>
<sequence length="1157" mass="130106">MESDILVHILDGREKPTNLPFSLLKNITKNFSEDRVVGHGGFAIVYKGVLPNVGVAVKRIRNNHSIDEKLFYREVDSLLTINHQNVVRFLGFCASTEHAAIKIEGSRQHIYAEMRERLLCFEYISNGSLKNHITDELRGLEWNTRYQIIKGICEGLHHLHKEKHIYHMDLKPANILLDNQMRPKITDFGLSRLDEKSETMSKDRCGSLGYCAPEYLLNGKMSFKSDMFSLGIVITELVTGAKGIPDNNKNNVLRKWRHRWKKTGKETPLIYQQVAKCMEIGLLCQEIDPSKRPFIWDIIHDIREIEGVNGKFSDACGYTFGQISPYSEDDMLGVEPLKLHFPFEINKQISCSLKLTNQTDAYIAFNIQKMSPLPYRLQPNEGIVPPQSNCSVDVTLQLQYKAPWDMQRADEFIVWSTKVNGLSVADITINMFNKENGVVDAMNLDVVFHPEDSTIVSKELILHSITEDMSNIKIDGTVGDLKKSQEYLLSTALWMSSTGSHDHREAEKESSEPHKASEKTSEDKVQESQYQITPWQTELPNKTSLLSKNGLDIVPQTSYPHVQSPMSSPVQGRGDWSILANENRQVIPSEVPARNIDHNYRGRASVSSSNQFRNDVSAQASEHDSHTVQFDFDTRSQNPPFKGRSRSDVLDGSVGSEAQHVQETSAQWGPRDSPNLASGHEEANPSYPYVPTVSEEPGSSFSEAAEDDPLPGIKDLRITGGAFPGRVLQASGYSIAGTTSCIFEWVRHLEDGSVTFIEGARQPNYLVTADDVDTLLAIEVQPLDDGKREGDVVKVYANNKAKINCDPETKELIRRTLEAGHVSYQVQLRQVIFLNKWEPAVLEIKKESYRIKCNGPSGVVLMEKFQQATAINIPSGYERATEFVIVSANGYEYNLQSAENTPPRDIIVLVLRLFRSMSSPEEPGSYFSEAPEDDPLPGIKNLRITGEALPGRELQASGYSIDGTTSCIFEWVRHLEDGSVTFIEGARQPNYLVTADDVDTILAIQVQSLDDRKRKGDVVKVYANNQAKTTCDPETKELIRRTLEGGHVSYQVQLLVRFLDMWVPAVFAIKREGYSIKCNVLHGVVLTEKFQKTTAINIPSGYERATEFVIVSANGDEYNLQPVENTLPRDTIVLVLRLFRSMAVKKKRGWKKGLVFQ</sequence>
<protein>
    <recommendedName>
        <fullName evidence="11">Protein kinase domain-containing protein</fullName>
    </recommendedName>
</protein>
<dbReference type="GO" id="GO:0005524">
    <property type="term" value="F:ATP binding"/>
    <property type="evidence" value="ECO:0007669"/>
    <property type="project" value="UniProtKB-UniRule"/>
</dbReference>
<dbReference type="Gene3D" id="2.60.40.2700">
    <property type="match status" value="2"/>
</dbReference>
<dbReference type="PANTHER" id="PTHR31149">
    <property type="entry name" value="EXPRESSED PROTEIN"/>
    <property type="match status" value="1"/>
</dbReference>
<evidence type="ECO:0008006" key="11">
    <source>
        <dbReference type="Google" id="ProtNLM"/>
    </source>
</evidence>
<dbReference type="SUPFAM" id="SSF56112">
    <property type="entry name" value="Protein kinase-like (PK-like)"/>
    <property type="match status" value="1"/>
</dbReference>
<feature type="binding site" evidence="5">
    <location>
        <position position="58"/>
    </location>
    <ligand>
        <name>ATP</name>
        <dbReference type="ChEBI" id="CHEBI:30616"/>
    </ligand>
</feature>
<proteinExistence type="predicted"/>
<feature type="region of interest" description="Disordered" evidence="6">
    <location>
        <begin position="498"/>
        <end position="533"/>
    </location>
</feature>
<evidence type="ECO:0000256" key="6">
    <source>
        <dbReference type="SAM" id="MobiDB-lite"/>
    </source>
</evidence>
<name>A0AAD8SND5_LOLMU</name>
<keyword evidence="1" id="KW-0808">Transferase</keyword>
<evidence type="ECO:0000313" key="10">
    <source>
        <dbReference type="Proteomes" id="UP001231189"/>
    </source>
</evidence>
<feature type="compositionally biased region" description="Polar residues" evidence="6">
    <location>
        <begin position="605"/>
        <end position="620"/>
    </location>
</feature>
<dbReference type="AlphaFoldDB" id="A0AAD8SND5"/>
<dbReference type="FunFam" id="2.60.40.2700:FF:000001">
    <property type="entry name" value="Transmembrane protein"/>
    <property type="match status" value="2"/>
</dbReference>
<accession>A0AAD8SND5</accession>
<reference evidence="9" key="1">
    <citation type="submission" date="2023-07" db="EMBL/GenBank/DDBJ databases">
        <title>A chromosome-level genome assembly of Lolium multiflorum.</title>
        <authorList>
            <person name="Chen Y."/>
            <person name="Copetti D."/>
            <person name="Kolliker R."/>
            <person name="Studer B."/>
        </authorList>
    </citation>
    <scope>NUCLEOTIDE SEQUENCE</scope>
    <source>
        <strain evidence="9">02402/16</strain>
        <tissue evidence="9">Leaf</tissue>
    </source>
</reference>
<dbReference type="InterPro" id="IPR011009">
    <property type="entry name" value="Kinase-like_dom_sf"/>
</dbReference>
<dbReference type="SMART" id="SM00220">
    <property type="entry name" value="S_TKc"/>
    <property type="match status" value="1"/>
</dbReference>
<feature type="region of interest" description="Disordered" evidence="6">
    <location>
        <begin position="602"/>
        <end position="705"/>
    </location>
</feature>
<evidence type="ECO:0000256" key="4">
    <source>
        <dbReference type="ARBA" id="ARBA00022840"/>
    </source>
</evidence>
<dbReference type="SUPFAM" id="SSF49354">
    <property type="entry name" value="PapD-like"/>
    <property type="match status" value="1"/>
</dbReference>
<dbReference type="InterPro" id="IPR000719">
    <property type="entry name" value="Prot_kinase_dom"/>
</dbReference>
<evidence type="ECO:0000256" key="2">
    <source>
        <dbReference type="ARBA" id="ARBA00022741"/>
    </source>
</evidence>
<dbReference type="InterPro" id="IPR056284">
    <property type="entry name" value="AIR9-like_A9"/>
</dbReference>
<dbReference type="Gene3D" id="1.10.510.10">
    <property type="entry name" value="Transferase(Phosphotransferase) domain 1"/>
    <property type="match status" value="1"/>
</dbReference>
<evidence type="ECO:0000313" key="9">
    <source>
        <dbReference type="EMBL" id="KAK1661441.1"/>
    </source>
</evidence>
<dbReference type="Pfam" id="PF00069">
    <property type="entry name" value="Pkinase"/>
    <property type="match status" value="1"/>
</dbReference>
<gene>
    <name evidence="9" type="ORF">QYE76_049600</name>
</gene>
<dbReference type="PROSITE" id="PS50202">
    <property type="entry name" value="MSP"/>
    <property type="match status" value="1"/>
</dbReference>
<dbReference type="EMBL" id="JAUUTY010000003">
    <property type="protein sequence ID" value="KAK1661441.1"/>
    <property type="molecule type" value="Genomic_DNA"/>
</dbReference>
<keyword evidence="3" id="KW-0418">Kinase</keyword>